<evidence type="ECO:0000256" key="1">
    <source>
        <dbReference type="RuleBase" id="RU362001"/>
    </source>
</evidence>
<dbReference type="NCBIfam" id="TIGR03930">
    <property type="entry name" value="WXG100_ESAT6"/>
    <property type="match status" value="1"/>
</dbReference>
<dbReference type="InterPro" id="IPR010310">
    <property type="entry name" value="T7SS_ESAT-6-like"/>
</dbReference>
<dbReference type="InterPro" id="IPR036689">
    <property type="entry name" value="ESAT-6-like_sf"/>
</dbReference>
<evidence type="ECO:0000313" key="2">
    <source>
        <dbReference type="EMBL" id="GAA0966887.1"/>
    </source>
</evidence>
<comment type="similarity">
    <text evidence="1">Belongs to the WXG100 family.</text>
</comment>
<comment type="caution">
    <text evidence="2">The sequence shown here is derived from an EMBL/GenBank/DDBJ whole genome shotgun (WGS) entry which is preliminary data.</text>
</comment>
<dbReference type="Gene3D" id="1.10.287.1060">
    <property type="entry name" value="ESAT-6-like"/>
    <property type="match status" value="1"/>
</dbReference>
<reference evidence="2 3" key="1">
    <citation type="journal article" date="2019" name="Int. J. Syst. Evol. Microbiol.">
        <title>The Global Catalogue of Microorganisms (GCM) 10K type strain sequencing project: providing services to taxonomists for standard genome sequencing and annotation.</title>
        <authorList>
            <consortium name="The Broad Institute Genomics Platform"/>
            <consortium name="The Broad Institute Genome Sequencing Center for Infectious Disease"/>
            <person name="Wu L."/>
            <person name="Ma J."/>
        </authorList>
    </citation>
    <scope>NUCLEOTIDE SEQUENCE [LARGE SCALE GENOMIC DNA]</scope>
    <source>
        <strain evidence="2 3">JCM 10696</strain>
    </source>
</reference>
<accession>A0ABN1RX28</accession>
<dbReference type="Pfam" id="PF06013">
    <property type="entry name" value="WXG100"/>
    <property type="match status" value="1"/>
</dbReference>
<evidence type="ECO:0000313" key="3">
    <source>
        <dbReference type="Proteomes" id="UP001500665"/>
    </source>
</evidence>
<proteinExistence type="inferred from homology"/>
<organism evidence="2 3">
    <name type="scientific">Actinocorallia libanotica</name>
    <dbReference type="NCBI Taxonomy" id="46162"/>
    <lineage>
        <taxon>Bacteria</taxon>
        <taxon>Bacillati</taxon>
        <taxon>Actinomycetota</taxon>
        <taxon>Actinomycetes</taxon>
        <taxon>Streptosporangiales</taxon>
        <taxon>Thermomonosporaceae</taxon>
        <taxon>Actinocorallia</taxon>
    </lineage>
</organism>
<protein>
    <recommendedName>
        <fullName evidence="1">ESAT-6-like protein</fullName>
    </recommendedName>
</protein>
<sequence length="98" mass="11180">MAPTDYTRVNFGALADGQADFRRVYNDLNNRLNSLEKYLESNLSEWEGDAVQAYWEAKRVWDKACQDVANTINAMSAAIGNANQNYQDTENANRRIWG</sequence>
<name>A0ABN1RX28_9ACTN</name>
<dbReference type="Proteomes" id="UP001500665">
    <property type="component" value="Unassembled WGS sequence"/>
</dbReference>
<gene>
    <name evidence="2" type="ORF">GCM10009550_70090</name>
</gene>
<dbReference type="EMBL" id="BAAAHH010000047">
    <property type="protein sequence ID" value="GAA0966887.1"/>
    <property type="molecule type" value="Genomic_DNA"/>
</dbReference>
<keyword evidence="3" id="KW-1185">Reference proteome</keyword>
<dbReference type="RefSeq" id="WP_344246350.1">
    <property type="nucleotide sequence ID" value="NZ_BAAAHH010000047.1"/>
</dbReference>
<dbReference type="SUPFAM" id="SSF140453">
    <property type="entry name" value="EsxAB dimer-like"/>
    <property type="match status" value="1"/>
</dbReference>